<dbReference type="InterPro" id="IPR050091">
    <property type="entry name" value="PKS_NRPS_Biosynth_Enz"/>
</dbReference>
<dbReference type="Gene3D" id="3.40.50.1820">
    <property type="entry name" value="alpha/beta hydrolase"/>
    <property type="match status" value="1"/>
</dbReference>
<accession>A0A4Y2M811</accession>
<dbReference type="Pfam" id="PF08659">
    <property type="entry name" value="KR"/>
    <property type="match status" value="1"/>
</dbReference>
<evidence type="ECO:0000256" key="4">
    <source>
        <dbReference type="ARBA" id="ARBA00022516"/>
    </source>
</evidence>
<dbReference type="GO" id="GO:0006633">
    <property type="term" value="P:fatty acid biosynthetic process"/>
    <property type="evidence" value="ECO:0007669"/>
    <property type="project" value="UniProtKB-KW"/>
</dbReference>
<dbReference type="SUPFAM" id="SSF47336">
    <property type="entry name" value="ACP-like"/>
    <property type="match status" value="1"/>
</dbReference>
<evidence type="ECO:0000256" key="3">
    <source>
        <dbReference type="ARBA" id="ARBA00022450"/>
    </source>
</evidence>
<dbReference type="FunFam" id="1.10.1200.10:FF:000013">
    <property type="entry name" value="Fatty acid synthase"/>
    <property type="match status" value="1"/>
</dbReference>
<dbReference type="SMART" id="SM00822">
    <property type="entry name" value="PKS_KR"/>
    <property type="match status" value="1"/>
</dbReference>
<dbReference type="GO" id="GO:0016491">
    <property type="term" value="F:oxidoreductase activity"/>
    <property type="evidence" value="ECO:0007669"/>
    <property type="project" value="UniProtKB-KW"/>
</dbReference>
<keyword evidence="3" id="KW-0596">Phosphopantetheine</keyword>
<organism evidence="15 16">
    <name type="scientific">Araneus ventricosus</name>
    <name type="common">Orbweaver spider</name>
    <name type="synonym">Epeira ventricosa</name>
    <dbReference type="NCBI Taxonomy" id="182803"/>
    <lineage>
        <taxon>Eukaryota</taxon>
        <taxon>Metazoa</taxon>
        <taxon>Ecdysozoa</taxon>
        <taxon>Arthropoda</taxon>
        <taxon>Chelicerata</taxon>
        <taxon>Arachnida</taxon>
        <taxon>Araneae</taxon>
        <taxon>Araneomorphae</taxon>
        <taxon>Entelegynae</taxon>
        <taxon>Araneoidea</taxon>
        <taxon>Araneidae</taxon>
        <taxon>Araneus</taxon>
    </lineage>
</organism>
<keyword evidence="7" id="KW-0276">Fatty acid metabolism</keyword>
<keyword evidence="9" id="KW-0560">Oxidoreductase</keyword>
<dbReference type="PANTHER" id="PTHR43775:SF7">
    <property type="entry name" value="FATTY ACID SYNTHASE"/>
    <property type="match status" value="1"/>
</dbReference>
<evidence type="ECO:0000256" key="11">
    <source>
        <dbReference type="ARBA" id="ARBA00023160"/>
    </source>
</evidence>
<keyword evidence="11" id="KW-0275">Fatty acid biosynthesis</keyword>
<reference evidence="15 16" key="1">
    <citation type="journal article" date="2019" name="Sci. Rep.">
        <title>Orb-weaving spider Araneus ventricosus genome elucidates the spidroin gene catalogue.</title>
        <authorList>
            <person name="Kono N."/>
            <person name="Nakamura H."/>
            <person name="Ohtoshi R."/>
            <person name="Moran D.A.P."/>
            <person name="Shinohara A."/>
            <person name="Yoshida Y."/>
            <person name="Fujiwara M."/>
            <person name="Mori M."/>
            <person name="Tomita M."/>
            <person name="Arakawa K."/>
        </authorList>
    </citation>
    <scope>NUCLEOTIDE SEQUENCE [LARGE SCALE GENOMIC DNA]</scope>
</reference>
<keyword evidence="5" id="KW-0597">Phosphoprotein</keyword>
<dbReference type="EC" id="2.3.1.85" evidence="1"/>
<dbReference type="Pfam" id="PF23297">
    <property type="entry name" value="ACP_SdgA_C"/>
    <property type="match status" value="1"/>
</dbReference>
<name>A0A4Y2M811_ARAVE</name>
<evidence type="ECO:0000256" key="10">
    <source>
        <dbReference type="ARBA" id="ARBA00023098"/>
    </source>
</evidence>
<dbReference type="Proteomes" id="UP000499080">
    <property type="component" value="Unassembled WGS sequence"/>
</dbReference>
<sequence>MKCRIGNSVIRDEEPQKKIVPTPVQFKALSRTTCNPEKSYVIVGGLGGFGLELCQWLVERGARHVVLTSRSGLKTGYQKLCVNRWNMENINIIVSNLNATKMDDTKALLTMAAEIKPVAAIFNLALVLRDAFMENQTVENFKEVCESKATSTLNLDVASRELCPELDWFVCFSSVSCGRGNAGQSNYGYANSVMERICEERSKEGLSGLAIQWGAIGDVGVIEAAVGSDVVIGSTIPQRINSCLTVLDKFLQQYQPIVSSIVPYQQSDTISQKTSKRNILSTIGKIFGIKDMSAINPETSLGELGMDSLMSVEVKQFLERDFDLVLAMPELRQLKLKDLKKLGGACEKTKTTKTSEFKTKPASGSTSKSNAKVAEKIPGHFSSLSSKQLVPVEPIIQMNSVKTGIPLFMVHSIEGSVAMLNSLAQLINLPVYGIQCTPEAPSESIE</sequence>
<dbReference type="EMBL" id="BGPR01006787">
    <property type="protein sequence ID" value="GBN21856.1"/>
    <property type="molecule type" value="Genomic_DNA"/>
</dbReference>
<evidence type="ECO:0000256" key="7">
    <source>
        <dbReference type="ARBA" id="ARBA00022832"/>
    </source>
</evidence>
<gene>
    <name evidence="15" type="primary">FASN_33</name>
    <name evidence="15" type="ORF">AVEN_51786_1</name>
</gene>
<evidence type="ECO:0000256" key="13">
    <source>
        <dbReference type="ARBA" id="ARBA00044883"/>
    </source>
</evidence>
<dbReference type="InterPro" id="IPR036291">
    <property type="entry name" value="NAD(P)-bd_dom_sf"/>
</dbReference>
<evidence type="ECO:0000256" key="2">
    <source>
        <dbReference type="ARBA" id="ARBA00018769"/>
    </source>
</evidence>
<dbReference type="PANTHER" id="PTHR43775">
    <property type="entry name" value="FATTY ACID SYNTHASE"/>
    <property type="match status" value="1"/>
</dbReference>
<dbReference type="SUPFAM" id="SSF51735">
    <property type="entry name" value="NAD(P)-binding Rossmann-fold domains"/>
    <property type="match status" value="1"/>
</dbReference>
<proteinExistence type="predicted"/>
<dbReference type="InterPro" id="IPR057326">
    <property type="entry name" value="KR_dom"/>
</dbReference>
<comment type="catalytic activity">
    <reaction evidence="13">
        <text>acetyl-CoA + n malonyl-CoA + 2n NADPH + 2n H(+) = a long-chain fatty acid + (n+1) CoA + n CO2 + 2n NADP(+).</text>
        <dbReference type="EC" id="2.3.1.85"/>
    </reaction>
</comment>
<evidence type="ECO:0000256" key="9">
    <source>
        <dbReference type="ARBA" id="ARBA00023002"/>
    </source>
</evidence>
<evidence type="ECO:0000256" key="6">
    <source>
        <dbReference type="ARBA" id="ARBA00022679"/>
    </source>
</evidence>
<evidence type="ECO:0000256" key="1">
    <source>
        <dbReference type="ARBA" id="ARBA00012873"/>
    </source>
</evidence>
<evidence type="ECO:0000256" key="5">
    <source>
        <dbReference type="ARBA" id="ARBA00022553"/>
    </source>
</evidence>
<keyword evidence="4" id="KW-0444">Lipid biosynthesis</keyword>
<evidence type="ECO:0000313" key="16">
    <source>
        <dbReference type="Proteomes" id="UP000499080"/>
    </source>
</evidence>
<dbReference type="SMART" id="SM00823">
    <property type="entry name" value="PKS_PP"/>
    <property type="match status" value="1"/>
</dbReference>
<dbReference type="GO" id="GO:0031177">
    <property type="term" value="F:phosphopantetheine binding"/>
    <property type="evidence" value="ECO:0007669"/>
    <property type="project" value="InterPro"/>
</dbReference>
<dbReference type="CDD" id="cd08954">
    <property type="entry name" value="KR_1_FAS_SDR_x"/>
    <property type="match status" value="1"/>
</dbReference>
<dbReference type="InterPro" id="IPR029058">
    <property type="entry name" value="AB_hydrolase_fold"/>
</dbReference>
<dbReference type="PROSITE" id="PS50075">
    <property type="entry name" value="CARRIER"/>
    <property type="match status" value="1"/>
</dbReference>
<keyword evidence="16" id="KW-1185">Reference proteome</keyword>
<dbReference type="AlphaFoldDB" id="A0A4Y2M811"/>
<evidence type="ECO:0000313" key="15">
    <source>
        <dbReference type="EMBL" id="GBN21856.1"/>
    </source>
</evidence>
<dbReference type="Gene3D" id="3.90.180.10">
    <property type="entry name" value="Medium-chain alcohol dehydrogenases, catalytic domain"/>
    <property type="match status" value="1"/>
</dbReference>
<dbReference type="InterPro" id="IPR036736">
    <property type="entry name" value="ACP-like_sf"/>
</dbReference>
<dbReference type="SUPFAM" id="SSF53474">
    <property type="entry name" value="alpha/beta-Hydrolases"/>
    <property type="match status" value="1"/>
</dbReference>
<feature type="domain" description="Carrier" evidence="14">
    <location>
        <begin position="270"/>
        <end position="350"/>
    </location>
</feature>
<dbReference type="Gene3D" id="1.10.1200.10">
    <property type="entry name" value="ACP-like"/>
    <property type="match status" value="1"/>
</dbReference>
<evidence type="ECO:0000256" key="8">
    <source>
        <dbReference type="ARBA" id="ARBA00022857"/>
    </source>
</evidence>
<dbReference type="Gene3D" id="3.40.50.720">
    <property type="entry name" value="NAD(P)-binding Rossmann-like Domain"/>
    <property type="match status" value="1"/>
</dbReference>
<keyword evidence="12" id="KW-0511">Multifunctional enzyme</keyword>
<evidence type="ECO:0000256" key="12">
    <source>
        <dbReference type="ARBA" id="ARBA00023268"/>
    </source>
</evidence>
<dbReference type="InterPro" id="IPR013968">
    <property type="entry name" value="PKS_KR"/>
</dbReference>
<keyword evidence="6" id="KW-0808">Transferase</keyword>
<dbReference type="InterPro" id="IPR009081">
    <property type="entry name" value="PP-bd_ACP"/>
</dbReference>
<dbReference type="GO" id="GO:0004312">
    <property type="term" value="F:fatty acid synthase activity"/>
    <property type="evidence" value="ECO:0007669"/>
    <property type="project" value="UniProtKB-EC"/>
</dbReference>
<dbReference type="OrthoDB" id="329835at2759"/>
<protein>
    <recommendedName>
        <fullName evidence="2">Fatty acid synthase</fullName>
        <ecNumber evidence="1">2.3.1.85</ecNumber>
    </recommendedName>
</protein>
<evidence type="ECO:0000259" key="14">
    <source>
        <dbReference type="PROSITE" id="PS50075"/>
    </source>
</evidence>
<keyword evidence="8" id="KW-0521">NADP</keyword>
<comment type="caution">
    <text evidence="15">The sequence shown here is derived from an EMBL/GenBank/DDBJ whole genome shotgun (WGS) entry which is preliminary data.</text>
</comment>
<keyword evidence="10" id="KW-0443">Lipid metabolism</keyword>
<dbReference type="InterPro" id="IPR020806">
    <property type="entry name" value="PKS_PP-bd"/>
</dbReference>